<dbReference type="EMBL" id="JBHTAS010000001">
    <property type="protein sequence ID" value="MFC7142235.1"/>
    <property type="molecule type" value="Genomic_DNA"/>
</dbReference>
<feature type="transmembrane region" description="Helical" evidence="1">
    <location>
        <begin position="188"/>
        <end position="209"/>
    </location>
</feature>
<sequence>MTDATEDVDPEDLKRQLSDIKGAMGLAEQYPGRARLWLLVGLVIGVAAVLTQATFFYYRSLGATAYTAIWVGFVAVAVAASWWMASRLPSAPAPDTAPSWRAVFGSLALFLAAGAGVAGDVARQVPGLDRALLYFGLVIATIGLGLLVTGAVLTSYRVRRRDRLVFYVGGAWVLVYASWLPYVQILRWVGVGLFGVLFGLYAIAAYVYLTRD</sequence>
<organism evidence="2 3">
    <name type="scientific">Halosimplex aquaticum</name>
    <dbReference type="NCBI Taxonomy" id="3026162"/>
    <lineage>
        <taxon>Archaea</taxon>
        <taxon>Methanobacteriati</taxon>
        <taxon>Methanobacteriota</taxon>
        <taxon>Stenosarchaea group</taxon>
        <taxon>Halobacteria</taxon>
        <taxon>Halobacteriales</taxon>
        <taxon>Haloarculaceae</taxon>
        <taxon>Halosimplex</taxon>
    </lineage>
</organism>
<feature type="transmembrane region" description="Helical" evidence="1">
    <location>
        <begin position="164"/>
        <end position="182"/>
    </location>
</feature>
<comment type="caution">
    <text evidence="2">The sequence shown here is derived from an EMBL/GenBank/DDBJ whole genome shotgun (WGS) entry which is preliminary data.</text>
</comment>
<keyword evidence="1" id="KW-0472">Membrane</keyword>
<protein>
    <submittedName>
        <fullName evidence="2">Uncharacterized protein</fullName>
    </submittedName>
</protein>
<dbReference type="AlphaFoldDB" id="A0ABD5Y8P4"/>
<keyword evidence="1" id="KW-0812">Transmembrane</keyword>
<name>A0ABD5Y8P4_9EURY</name>
<feature type="transmembrane region" description="Helical" evidence="1">
    <location>
        <begin position="36"/>
        <end position="58"/>
    </location>
</feature>
<evidence type="ECO:0000313" key="3">
    <source>
        <dbReference type="Proteomes" id="UP001596432"/>
    </source>
</evidence>
<dbReference type="GeneID" id="78822570"/>
<feature type="transmembrane region" description="Helical" evidence="1">
    <location>
        <begin position="131"/>
        <end position="152"/>
    </location>
</feature>
<keyword evidence="1" id="KW-1133">Transmembrane helix</keyword>
<accession>A0ABD5Y8P4</accession>
<gene>
    <name evidence="2" type="ORF">ACFQMA_20650</name>
</gene>
<evidence type="ECO:0000256" key="1">
    <source>
        <dbReference type="SAM" id="Phobius"/>
    </source>
</evidence>
<dbReference type="RefSeq" id="WP_274323304.1">
    <property type="nucleotide sequence ID" value="NZ_CP118158.1"/>
</dbReference>
<reference evidence="2 3" key="1">
    <citation type="journal article" date="2019" name="Int. J. Syst. Evol. Microbiol.">
        <title>The Global Catalogue of Microorganisms (GCM) 10K type strain sequencing project: providing services to taxonomists for standard genome sequencing and annotation.</title>
        <authorList>
            <consortium name="The Broad Institute Genomics Platform"/>
            <consortium name="The Broad Institute Genome Sequencing Center for Infectious Disease"/>
            <person name="Wu L."/>
            <person name="Ma J."/>
        </authorList>
    </citation>
    <scope>NUCLEOTIDE SEQUENCE [LARGE SCALE GENOMIC DNA]</scope>
    <source>
        <strain evidence="2 3">XZYJT29</strain>
    </source>
</reference>
<evidence type="ECO:0000313" key="2">
    <source>
        <dbReference type="EMBL" id="MFC7142235.1"/>
    </source>
</evidence>
<proteinExistence type="predicted"/>
<feature type="transmembrane region" description="Helical" evidence="1">
    <location>
        <begin position="64"/>
        <end position="85"/>
    </location>
</feature>
<keyword evidence="3" id="KW-1185">Reference proteome</keyword>
<feature type="transmembrane region" description="Helical" evidence="1">
    <location>
        <begin position="97"/>
        <end position="119"/>
    </location>
</feature>
<dbReference type="Proteomes" id="UP001596432">
    <property type="component" value="Unassembled WGS sequence"/>
</dbReference>